<dbReference type="AlphaFoldDB" id="A0A2S8SVH7"/>
<evidence type="ECO:0000256" key="2">
    <source>
        <dbReference type="ARBA" id="ARBA00023002"/>
    </source>
</evidence>
<dbReference type="InParanoid" id="A0A2S8SVH7"/>
<dbReference type="InterPro" id="IPR036291">
    <property type="entry name" value="NAD(P)-bd_dom_sf"/>
</dbReference>
<evidence type="ECO:0008006" key="6">
    <source>
        <dbReference type="Google" id="ProtNLM"/>
    </source>
</evidence>
<dbReference type="SUPFAM" id="SSF51735">
    <property type="entry name" value="NAD(P)-binding Rossmann-fold domains"/>
    <property type="match status" value="1"/>
</dbReference>
<evidence type="ECO:0000313" key="5">
    <source>
        <dbReference type="Proteomes" id="UP000237684"/>
    </source>
</evidence>
<name>A0A2S8SVH7_9BACT</name>
<dbReference type="Pfam" id="PF00106">
    <property type="entry name" value="adh_short"/>
    <property type="match status" value="1"/>
</dbReference>
<reference evidence="4 5" key="1">
    <citation type="journal article" date="2018" name="Syst. Appl. Microbiol.">
        <title>Abditibacterium utsteinense sp. nov., the first cultivated member of candidate phylum FBP, isolated from ice-free Antarctic soil samples.</title>
        <authorList>
            <person name="Tahon G."/>
            <person name="Tytgat B."/>
            <person name="Lebbe L."/>
            <person name="Carlier A."/>
            <person name="Willems A."/>
        </authorList>
    </citation>
    <scope>NUCLEOTIDE SEQUENCE [LARGE SCALE GENOMIC DNA]</scope>
    <source>
        <strain evidence="4 5">LMG 29911</strain>
    </source>
</reference>
<dbReference type="PRINTS" id="PR00080">
    <property type="entry name" value="SDRFAMILY"/>
</dbReference>
<sequence length="259" mass="28337">MKTALITGASSGIGYEMAKELARQSYDLILVARREDKLRELEKLLEKHVGVTVIVLDLAKEGAAQTLFDALRGRPIDLLINNAGFADYALFAESGFAKISAMMQVNMIALTQITHLFLPPMIARGRGQILQVASIAGFFPGPLMSVYYASKAYVLSFSEALANEVEGSGVSVTCLCPGATISEFQERARMKESKLMDAAYMSAKTVARRGIAAAQRGNGICIPGLFNRFLVQVPRLVPRGAMTRFMRRIQDRIPTRSVK</sequence>
<protein>
    <recommendedName>
        <fullName evidence="6">Short-chain dehydrogenase</fullName>
    </recommendedName>
</protein>
<dbReference type="Gene3D" id="3.40.50.720">
    <property type="entry name" value="NAD(P)-binding Rossmann-like Domain"/>
    <property type="match status" value="1"/>
</dbReference>
<dbReference type="PANTHER" id="PTHR43086">
    <property type="entry name" value="VERY-LONG-CHAIN 3-OXOOACYL-COA REDUCTASE"/>
    <property type="match status" value="1"/>
</dbReference>
<organism evidence="4 5">
    <name type="scientific">Abditibacterium utsteinense</name>
    <dbReference type="NCBI Taxonomy" id="1960156"/>
    <lineage>
        <taxon>Bacteria</taxon>
        <taxon>Pseudomonadati</taxon>
        <taxon>Abditibacteriota</taxon>
        <taxon>Abditibacteriia</taxon>
        <taxon>Abditibacteriales</taxon>
        <taxon>Abditibacteriaceae</taxon>
        <taxon>Abditibacterium</taxon>
    </lineage>
</organism>
<dbReference type="EMBL" id="NIGF01000003">
    <property type="protein sequence ID" value="PQV64803.1"/>
    <property type="molecule type" value="Genomic_DNA"/>
</dbReference>
<evidence type="ECO:0000256" key="1">
    <source>
        <dbReference type="ARBA" id="ARBA00006484"/>
    </source>
</evidence>
<dbReference type="GO" id="GO:0016491">
    <property type="term" value="F:oxidoreductase activity"/>
    <property type="evidence" value="ECO:0007669"/>
    <property type="project" value="UniProtKB-KW"/>
</dbReference>
<dbReference type="InterPro" id="IPR002347">
    <property type="entry name" value="SDR_fam"/>
</dbReference>
<keyword evidence="2" id="KW-0560">Oxidoreductase</keyword>
<dbReference type="OrthoDB" id="9808814at2"/>
<gene>
    <name evidence="4" type="ORF">B1R32_10370</name>
</gene>
<dbReference type="Proteomes" id="UP000237684">
    <property type="component" value="Unassembled WGS sequence"/>
</dbReference>
<dbReference type="RefSeq" id="WP_105482872.1">
    <property type="nucleotide sequence ID" value="NZ_NIGF01000003.1"/>
</dbReference>
<dbReference type="PRINTS" id="PR00081">
    <property type="entry name" value="GDHRDH"/>
</dbReference>
<accession>A0A2S8SVH7</accession>
<evidence type="ECO:0000256" key="3">
    <source>
        <dbReference type="RuleBase" id="RU000363"/>
    </source>
</evidence>
<dbReference type="PANTHER" id="PTHR43086:SF3">
    <property type="entry name" value="NADP-DEPENDENT 3-HYDROXY ACID DEHYDROGENASE YDFG"/>
    <property type="match status" value="1"/>
</dbReference>
<comment type="caution">
    <text evidence="4">The sequence shown here is derived from an EMBL/GenBank/DDBJ whole genome shotgun (WGS) entry which is preliminary data.</text>
</comment>
<comment type="similarity">
    <text evidence="1 3">Belongs to the short-chain dehydrogenases/reductases (SDR) family.</text>
</comment>
<proteinExistence type="inferred from homology"/>
<evidence type="ECO:0000313" key="4">
    <source>
        <dbReference type="EMBL" id="PQV64803.1"/>
    </source>
</evidence>
<dbReference type="PIRSF" id="PIRSF000126">
    <property type="entry name" value="11-beta-HSD1"/>
    <property type="match status" value="1"/>
</dbReference>
<keyword evidence="5" id="KW-1185">Reference proteome</keyword>